<dbReference type="InterPro" id="IPR025347">
    <property type="entry name" value="DUF4251"/>
</dbReference>
<dbReference type="Proteomes" id="UP000763088">
    <property type="component" value="Unassembled WGS sequence"/>
</dbReference>
<evidence type="ECO:0000256" key="1">
    <source>
        <dbReference type="SAM" id="SignalP"/>
    </source>
</evidence>
<keyword evidence="1" id="KW-0732">Signal</keyword>
<organism evidence="2 3">
    <name type="scientific">Xylanibacter ruminicola</name>
    <name type="common">Prevotella ruminicola</name>
    <dbReference type="NCBI Taxonomy" id="839"/>
    <lineage>
        <taxon>Bacteria</taxon>
        <taxon>Pseudomonadati</taxon>
        <taxon>Bacteroidota</taxon>
        <taxon>Bacteroidia</taxon>
        <taxon>Bacteroidales</taxon>
        <taxon>Prevotellaceae</taxon>
        <taxon>Xylanibacter</taxon>
    </lineage>
</organism>
<proteinExistence type="predicted"/>
<feature type="chain" id="PRO_5037979742" evidence="1">
    <location>
        <begin position="22"/>
        <end position="162"/>
    </location>
</feature>
<dbReference type="AlphaFoldDB" id="A0A928BSJ9"/>
<evidence type="ECO:0000313" key="3">
    <source>
        <dbReference type="Proteomes" id="UP000763088"/>
    </source>
</evidence>
<sequence>MNRIVVFVLSLVASVCIVSCASQEERAAQKAETVKNVTAALNTRKYTIDVRRMTTSKGYSKSVSGYSLVVRNDSLISSLPYVGRAFSAPYGGGVGLGFSVPISSYNETTKKNGLREINIKVKNDEDSYSYRLQIFDNGSSSIDVQPIQRDPISFTGDMIFEK</sequence>
<name>A0A928BSJ9_XYLRU</name>
<protein>
    <submittedName>
        <fullName evidence="2">DUF4251 domain-containing protein</fullName>
    </submittedName>
</protein>
<dbReference type="Gene3D" id="2.40.128.410">
    <property type="match status" value="1"/>
</dbReference>
<gene>
    <name evidence="2" type="ORF">E7102_05765</name>
</gene>
<comment type="caution">
    <text evidence="2">The sequence shown here is derived from an EMBL/GenBank/DDBJ whole genome shotgun (WGS) entry which is preliminary data.</text>
</comment>
<evidence type="ECO:0000313" key="2">
    <source>
        <dbReference type="EMBL" id="MBE6265959.1"/>
    </source>
</evidence>
<dbReference type="Pfam" id="PF14059">
    <property type="entry name" value="DUF4251"/>
    <property type="match status" value="1"/>
</dbReference>
<accession>A0A928BSJ9</accession>
<reference evidence="2" key="1">
    <citation type="submission" date="2019-04" db="EMBL/GenBank/DDBJ databases">
        <title>Evolution of Biomass-Degrading Anaerobic Consortia Revealed by Metagenomics.</title>
        <authorList>
            <person name="Peng X."/>
        </authorList>
    </citation>
    <scope>NUCLEOTIDE SEQUENCE</scope>
    <source>
        <strain evidence="2">SIG141</strain>
    </source>
</reference>
<dbReference type="EMBL" id="SUYD01000006">
    <property type="protein sequence ID" value="MBE6265959.1"/>
    <property type="molecule type" value="Genomic_DNA"/>
</dbReference>
<feature type="signal peptide" evidence="1">
    <location>
        <begin position="1"/>
        <end position="21"/>
    </location>
</feature>